<dbReference type="AlphaFoldDB" id="A0AAP0KD79"/>
<protein>
    <submittedName>
        <fullName evidence="1">Uncharacterized protein</fullName>
    </submittedName>
</protein>
<evidence type="ECO:0000313" key="2">
    <source>
        <dbReference type="Proteomes" id="UP001419268"/>
    </source>
</evidence>
<proteinExistence type="predicted"/>
<comment type="caution">
    <text evidence="1">The sequence shown here is derived from an EMBL/GenBank/DDBJ whole genome shotgun (WGS) entry which is preliminary data.</text>
</comment>
<dbReference type="EMBL" id="JBBNAG010000003">
    <property type="protein sequence ID" value="KAK9149027.1"/>
    <property type="molecule type" value="Genomic_DNA"/>
</dbReference>
<accession>A0AAP0KD79</accession>
<evidence type="ECO:0000313" key="1">
    <source>
        <dbReference type="EMBL" id="KAK9149027.1"/>
    </source>
</evidence>
<keyword evidence="2" id="KW-1185">Reference proteome</keyword>
<reference evidence="1 2" key="1">
    <citation type="submission" date="2024-01" db="EMBL/GenBank/DDBJ databases">
        <title>Genome assemblies of Stephania.</title>
        <authorList>
            <person name="Yang L."/>
        </authorList>
    </citation>
    <scope>NUCLEOTIDE SEQUENCE [LARGE SCALE GENOMIC DNA]</scope>
    <source>
        <strain evidence="1">JXDWG</strain>
        <tissue evidence="1">Leaf</tissue>
    </source>
</reference>
<gene>
    <name evidence="1" type="ORF">Scep_007784</name>
</gene>
<name>A0AAP0KD79_9MAGN</name>
<sequence>MAKVQTYQYGQIEHISQQKWFLILIKSLLGKEERRKREFCSDFGGGECVSIKALVRKKKINKLGNLSTP</sequence>
<organism evidence="1 2">
    <name type="scientific">Stephania cephalantha</name>
    <dbReference type="NCBI Taxonomy" id="152367"/>
    <lineage>
        <taxon>Eukaryota</taxon>
        <taxon>Viridiplantae</taxon>
        <taxon>Streptophyta</taxon>
        <taxon>Embryophyta</taxon>
        <taxon>Tracheophyta</taxon>
        <taxon>Spermatophyta</taxon>
        <taxon>Magnoliopsida</taxon>
        <taxon>Ranunculales</taxon>
        <taxon>Menispermaceae</taxon>
        <taxon>Menispermoideae</taxon>
        <taxon>Cissampelideae</taxon>
        <taxon>Stephania</taxon>
    </lineage>
</organism>
<dbReference type="Proteomes" id="UP001419268">
    <property type="component" value="Unassembled WGS sequence"/>
</dbReference>